<dbReference type="GO" id="GO:0070006">
    <property type="term" value="F:metalloaminopeptidase activity"/>
    <property type="evidence" value="ECO:0007669"/>
    <property type="project" value="InterPro"/>
</dbReference>
<dbReference type="RefSeq" id="XP_003748199.3">
    <property type="nucleotide sequence ID" value="XM_003748151.3"/>
</dbReference>
<evidence type="ECO:0000256" key="4">
    <source>
        <dbReference type="ARBA" id="ARBA00022801"/>
    </source>
</evidence>
<dbReference type="Gene3D" id="3.40.630.10">
    <property type="entry name" value="Zn peptidases"/>
    <property type="match status" value="1"/>
</dbReference>
<dbReference type="AlphaFoldDB" id="A0AAJ6W015"/>
<keyword evidence="4" id="KW-0378">Hydrolase</keyword>
<evidence type="ECO:0000256" key="2">
    <source>
        <dbReference type="ARBA" id="ARBA00022438"/>
    </source>
</evidence>
<protein>
    <submittedName>
        <fullName evidence="7">Aminopeptidase W07G4.4</fullName>
    </submittedName>
</protein>
<dbReference type="GO" id="GO:0006508">
    <property type="term" value="P:proteolysis"/>
    <property type="evidence" value="ECO:0007669"/>
    <property type="project" value="UniProtKB-KW"/>
</dbReference>
<dbReference type="GO" id="GO:0005737">
    <property type="term" value="C:cytoplasm"/>
    <property type="evidence" value="ECO:0007669"/>
    <property type="project" value="InterPro"/>
</dbReference>
<dbReference type="Pfam" id="PF00883">
    <property type="entry name" value="Peptidase_M17"/>
    <property type="match status" value="1"/>
</dbReference>
<dbReference type="PRINTS" id="PR00481">
    <property type="entry name" value="LAMNOPPTDASE"/>
</dbReference>
<dbReference type="GO" id="GO:0030145">
    <property type="term" value="F:manganese ion binding"/>
    <property type="evidence" value="ECO:0007669"/>
    <property type="project" value="InterPro"/>
</dbReference>
<feature type="domain" description="Cytosol aminopeptidase" evidence="5">
    <location>
        <begin position="174"/>
        <end position="488"/>
    </location>
</feature>
<dbReference type="Proteomes" id="UP000694867">
    <property type="component" value="Unplaced"/>
</dbReference>
<proteinExistence type="inferred from homology"/>
<comment type="similarity">
    <text evidence="1">Belongs to the peptidase M17 family.</text>
</comment>
<reference evidence="7" key="1">
    <citation type="submission" date="2025-08" db="UniProtKB">
        <authorList>
            <consortium name="RefSeq"/>
        </authorList>
    </citation>
    <scope>IDENTIFICATION</scope>
</reference>
<dbReference type="KEGG" id="goe:100906323"/>
<evidence type="ECO:0000313" key="6">
    <source>
        <dbReference type="Proteomes" id="UP000694867"/>
    </source>
</evidence>
<dbReference type="PANTHER" id="PTHR11963">
    <property type="entry name" value="LEUCINE AMINOPEPTIDASE-RELATED"/>
    <property type="match status" value="1"/>
</dbReference>
<evidence type="ECO:0000256" key="1">
    <source>
        <dbReference type="ARBA" id="ARBA00009528"/>
    </source>
</evidence>
<accession>A0AAJ6W015</accession>
<gene>
    <name evidence="7" type="primary">LOC100906323</name>
</gene>
<dbReference type="InterPro" id="IPR000819">
    <property type="entry name" value="Peptidase_M17_C"/>
</dbReference>
<keyword evidence="6" id="KW-1185">Reference proteome</keyword>
<name>A0AAJ6W015_9ACAR</name>
<sequence length="516" mass="56560">MNSNIYLERDITTEYDSVVLVATGSDPKTWGAAEKLGPAFEPFKRLDKSFGKDVTLTVQDDVIVVYSPTGDMKRDYDDVRSFMEAAEKGVKRALNSGSRKPLVALPTEFVPFDGFNVDSSVVLGALKSLYVSLQSREFAPQNASKVERIGFLNFNGDDDRMTYILSLEAGQVVFRDIILADPERMTPKKVEEYINMLFSPAHASPVSVKVISGKSVLEKSYPCLAAVDRCAEQVERHAGRVILLEYSDGNPEKVLGFVGKGITFDAGGVNLKTGSSIAGMSRDKGGAAAVAGIFQSLAINRPKNIRVLGALCLVRNSIGADAYMIDEVIVSRAGQRIRVTNTDAEGRFAMVDALAEMKERVLQEKLENKTHLYTIATLTGAASAAVGPPYSVAVDNGVARRRNNSMDLQRAGEQLGDMIEIGRLRREDFKAVNSKTPDDDLLQTSASRHRGFQYPVAFLMRGSGLDKYDSDSSRPIAYTHLDIAPAAANFPDAPNYAAMNAINYRYFYEPNKYSYI</sequence>
<evidence type="ECO:0000313" key="7">
    <source>
        <dbReference type="RefSeq" id="XP_003748199.3"/>
    </source>
</evidence>
<dbReference type="SUPFAM" id="SSF53187">
    <property type="entry name" value="Zn-dependent exopeptidases"/>
    <property type="match status" value="1"/>
</dbReference>
<dbReference type="PANTHER" id="PTHR11963:SF48">
    <property type="entry name" value="DIPEPTIDASE B, ISOFORM A"/>
    <property type="match status" value="1"/>
</dbReference>
<dbReference type="GeneID" id="100906323"/>
<evidence type="ECO:0000256" key="3">
    <source>
        <dbReference type="ARBA" id="ARBA00022670"/>
    </source>
</evidence>
<keyword evidence="2 7" id="KW-0031">Aminopeptidase</keyword>
<dbReference type="InterPro" id="IPR011356">
    <property type="entry name" value="Leucine_aapep/pepB"/>
</dbReference>
<keyword evidence="3" id="KW-0645">Protease</keyword>
<organism evidence="6 7">
    <name type="scientific">Galendromus occidentalis</name>
    <name type="common">western predatory mite</name>
    <dbReference type="NCBI Taxonomy" id="34638"/>
    <lineage>
        <taxon>Eukaryota</taxon>
        <taxon>Metazoa</taxon>
        <taxon>Ecdysozoa</taxon>
        <taxon>Arthropoda</taxon>
        <taxon>Chelicerata</taxon>
        <taxon>Arachnida</taxon>
        <taxon>Acari</taxon>
        <taxon>Parasitiformes</taxon>
        <taxon>Mesostigmata</taxon>
        <taxon>Gamasina</taxon>
        <taxon>Phytoseioidea</taxon>
        <taxon>Phytoseiidae</taxon>
        <taxon>Typhlodrominae</taxon>
        <taxon>Galendromus</taxon>
    </lineage>
</organism>
<evidence type="ECO:0000259" key="5">
    <source>
        <dbReference type="Pfam" id="PF00883"/>
    </source>
</evidence>